<name>A0A0A1U6K9_ENTIV</name>
<sequence length="207" mass="23435">MTVVYMFGDSNLFGMQAVTMTQYPREDIFHSIVIKELKKMGNVEYKVDGMPGRSIEREDTVFGIFSGEKVFMAFLKSFSRIETTKKKIFVFSLCVNDILAGATAEETISSIKMCLKRIKETSNSKTILVIPPSIKECTFQPWAEITQRGREQSIILTQILLKRSLDNVDAYADFSDLQVGEDGVHLTKESHKKAAKKVLDSIRSLNF</sequence>
<keyword evidence="2" id="KW-1185">Reference proteome</keyword>
<dbReference type="InterPro" id="IPR036514">
    <property type="entry name" value="SGNH_hydro_sf"/>
</dbReference>
<dbReference type="EMBL" id="KB206860">
    <property type="protein sequence ID" value="ELP87446.1"/>
    <property type="molecule type" value="Genomic_DNA"/>
</dbReference>
<dbReference type="Proteomes" id="UP000014680">
    <property type="component" value="Unassembled WGS sequence"/>
</dbReference>
<dbReference type="OrthoDB" id="27409at2759"/>
<dbReference type="OMA" id="TQYPRED"/>
<dbReference type="Pfam" id="PF00657">
    <property type="entry name" value="Lipase_GDSL"/>
    <property type="match status" value="1"/>
</dbReference>
<evidence type="ECO:0000313" key="2">
    <source>
        <dbReference type="Proteomes" id="UP000014680"/>
    </source>
</evidence>
<accession>A0A0A1U6K9</accession>
<dbReference type="GO" id="GO:0016788">
    <property type="term" value="F:hydrolase activity, acting on ester bonds"/>
    <property type="evidence" value="ECO:0007669"/>
    <property type="project" value="InterPro"/>
</dbReference>
<proteinExistence type="predicted"/>
<evidence type="ECO:0008006" key="3">
    <source>
        <dbReference type="Google" id="ProtNLM"/>
    </source>
</evidence>
<dbReference type="AlphaFoldDB" id="A0A0A1U6K9"/>
<dbReference type="VEuPathDB" id="AmoebaDB:EIN_097130"/>
<dbReference type="GeneID" id="14886164"/>
<dbReference type="SUPFAM" id="SSF52266">
    <property type="entry name" value="SGNH hydrolase"/>
    <property type="match status" value="1"/>
</dbReference>
<organism evidence="1 2">
    <name type="scientific">Entamoeba invadens IP1</name>
    <dbReference type="NCBI Taxonomy" id="370355"/>
    <lineage>
        <taxon>Eukaryota</taxon>
        <taxon>Amoebozoa</taxon>
        <taxon>Evosea</taxon>
        <taxon>Archamoebae</taxon>
        <taxon>Mastigamoebida</taxon>
        <taxon>Entamoebidae</taxon>
        <taxon>Entamoeba</taxon>
    </lineage>
</organism>
<dbReference type="KEGG" id="eiv:EIN_097130"/>
<dbReference type="InterPro" id="IPR001087">
    <property type="entry name" value="GDSL"/>
</dbReference>
<evidence type="ECO:0000313" key="1">
    <source>
        <dbReference type="EMBL" id="ELP87446.1"/>
    </source>
</evidence>
<dbReference type="RefSeq" id="XP_004254217.1">
    <property type="nucleotide sequence ID" value="XM_004254169.1"/>
</dbReference>
<reference evidence="1 2" key="1">
    <citation type="submission" date="2012-10" db="EMBL/GenBank/DDBJ databases">
        <authorList>
            <person name="Zafar N."/>
            <person name="Inman J."/>
            <person name="Hall N."/>
            <person name="Lorenzi H."/>
            <person name="Caler E."/>
        </authorList>
    </citation>
    <scope>NUCLEOTIDE SEQUENCE [LARGE SCALE GENOMIC DNA]</scope>
    <source>
        <strain evidence="1 2">IP1</strain>
    </source>
</reference>
<dbReference type="Gene3D" id="3.40.50.1110">
    <property type="entry name" value="SGNH hydrolase"/>
    <property type="match status" value="1"/>
</dbReference>
<protein>
    <recommendedName>
        <fullName evidence="3">SGNH hydrolase-type esterase domain-containing protein</fullName>
    </recommendedName>
</protein>
<gene>
    <name evidence="1" type="ORF">EIN_097130</name>
</gene>